<evidence type="ECO:0000313" key="4">
    <source>
        <dbReference type="Proteomes" id="UP000198287"/>
    </source>
</evidence>
<feature type="signal peptide" evidence="1">
    <location>
        <begin position="1"/>
        <end position="23"/>
    </location>
</feature>
<dbReference type="EMBL" id="LNIX01000007">
    <property type="protein sequence ID" value="OXA51812.1"/>
    <property type="molecule type" value="Genomic_DNA"/>
</dbReference>
<dbReference type="AlphaFoldDB" id="A0A226E257"/>
<evidence type="ECO:0000256" key="1">
    <source>
        <dbReference type="SAM" id="SignalP"/>
    </source>
</evidence>
<dbReference type="InterPro" id="IPR004145">
    <property type="entry name" value="DUF243"/>
</dbReference>
<proteinExistence type="predicted"/>
<gene>
    <name evidence="3" type="ORF">Fcan01_13604</name>
</gene>
<dbReference type="GO" id="GO:0008010">
    <property type="term" value="F:structural constituent of chitin-based larval cuticle"/>
    <property type="evidence" value="ECO:0007669"/>
    <property type="project" value="TreeGrafter"/>
</dbReference>
<feature type="chain" id="PRO_5012081802" description="DUF243 domain-containing protein" evidence="1">
    <location>
        <begin position="24"/>
        <end position="235"/>
    </location>
</feature>
<dbReference type="SMART" id="SM00690">
    <property type="entry name" value="DM5"/>
    <property type="match status" value="1"/>
</dbReference>
<evidence type="ECO:0000313" key="3">
    <source>
        <dbReference type="EMBL" id="OXA51812.1"/>
    </source>
</evidence>
<organism evidence="3 4">
    <name type="scientific">Folsomia candida</name>
    <name type="common">Springtail</name>
    <dbReference type="NCBI Taxonomy" id="158441"/>
    <lineage>
        <taxon>Eukaryota</taxon>
        <taxon>Metazoa</taxon>
        <taxon>Ecdysozoa</taxon>
        <taxon>Arthropoda</taxon>
        <taxon>Hexapoda</taxon>
        <taxon>Collembola</taxon>
        <taxon>Entomobryomorpha</taxon>
        <taxon>Isotomoidea</taxon>
        <taxon>Isotomidae</taxon>
        <taxon>Proisotominae</taxon>
        <taxon>Folsomia</taxon>
    </lineage>
</organism>
<dbReference type="PANTHER" id="PTHR31927:SF16">
    <property type="entry name" value="LP07342P"/>
    <property type="match status" value="1"/>
</dbReference>
<dbReference type="Proteomes" id="UP000198287">
    <property type="component" value="Unassembled WGS sequence"/>
</dbReference>
<protein>
    <recommendedName>
        <fullName evidence="2">DUF243 domain-containing protein</fullName>
    </recommendedName>
</protein>
<dbReference type="Pfam" id="PF03103">
    <property type="entry name" value="DUF243"/>
    <property type="match status" value="1"/>
</dbReference>
<sequence>MRTITIGAAVVILVAGVVVGVSGGGHQAGHYGAGHPGGGYNSGPGGFAGGGGVGGPGAAKIFRFVSVHVPPAEPGPRGPSGPRIVHGGGPRDKHYNIIFVRAPTPPPPQQTQVILPAAPEQKTLVYVLIRKPEELSAEQAVKITHPRPHPPAKPEVYFVTYKGGGPNGGAPGGPGIVGLGGSQGGGYAGVGGETGGYSGSGGGYPSVPASPVGGYPGSGGGGYASGLASPAGGYA</sequence>
<reference evidence="3 4" key="1">
    <citation type="submission" date="2015-12" db="EMBL/GenBank/DDBJ databases">
        <title>The genome of Folsomia candida.</title>
        <authorList>
            <person name="Faddeeva A."/>
            <person name="Derks M.F."/>
            <person name="Anvar Y."/>
            <person name="Smit S."/>
            <person name="Van Straalen N."/>
            <person name="Roelofs D."/>
        </authorList>
    </citation>
    <scope>NUCLEOTIDE SEQUENCE [LARGE SCALE GENOMIC DNA]</scope>
    <source>
        <strain evidence="3 4">VU population</strain>
        <tissue evidence="3">Whole body</tissue>
    </source>
</reference>
<dbReference type="PANTHER" id="PTHR31927">
    <property type="entry name" value="FI07246P-RELATED-RELATED"/>
    <property type="match status" value="1"/>
</dbReference>
<evidence type="ECO:0000259" key="2">
    <source>
        <dbReference type="SMART" id="SM00690"/>
    </source>
</evidence>
<feature type="domain" description="DUF243" evidence="2">
    <location>
        <begin position="59"/>
        <end position="164"/>
    </location>
</feature>
<keyword evidence="4" id="KW-1185">Reference proteome</keyword>
<name>A0A226E257_FOLCA</name>
<accession>A0A226E257</accession>
<dbReference type="GO" id="GO:0040003">
    <property type="term" value="P:chitin-based cuticle development"/>
    <property type="evidence" value="ECO:0007669"/>
    <property type="project" value="TreeGrafter"/>
</dbReference>
<dbReference type="GO" id="GO:0062129">
    <property type="term" value="C:chitin-based extracellular matrix"/>
    <property type="evidence" value="ECO:0007669"/>
    <property type="project" value="TreeGrafter"/>
</dbReference>
<comment type="caution">
    <text evidence="3">The sequence shown here is derived from an EMBL/GenBank/DDBJ whole genome shotgun (WGS) entry which is preliminary data.</text>
</comment>
<keyword evidence="1" id="KW-0732">Signal</keyword>
<dbReference type="OrthoDB" id="6376010at2759"/>